<keyword evidence="1" id="KW-0812">Transmembrane</keyword>
<keyword evidence="1" id="KW-0472">Membrane</keyword>
<keyword evidence="2" id="KW-0732">Signal</keyword>
<keyword evidence="1" id="KW-1133">Transmembrane helix</keyword>
<dbReference type="Proteomes" id="UP001623330">
    <property type="component" value="Unassembled WGS sequence"/>
</dbReference>
<feature type="signal peptide" evidence="2">
    <location>
        <begin position="1"/>
        <end position="19"/>
    </location>
</feature>
<feature type="chain" id="PRO_5047286969" evidence="2">
    <location>
        <begin position="20"/>
        <end position="240"/>
    </location>
</feature>
<keyword evidence="4" id="KW-1185">Reference proteome</keyword>
<protein>
    <submittedName>
        <fullName evidence="3">Uncharacterized protein</fullName>
    </submittedName>
</protein>
<feature type="transmembrane region" description="Helical" evidence="1">
    <location>
        <begin position="206"/>
        <end position="227"/>
    </location>
</feature>
<sequence length="240" mass="26811">MNFKYIIFCLTILTSYVFATLPNNSAMNGIIKRLNDSIHLLGDKGTNFTTLNNFSEDLYDIIQTADGLYTQLPTAQKDLAMNAVAVLFKMQLSDKDIITENYIKNRIYRIKHTLKFAIQTLHKLPIYTPSELQRKIGENKNWVTKASVEIMSRSHNDIISAFAEDFPECPPPLSVNVSYPQLISLLTDGVLFIGVMNGAVDACMGGFVPLCGFALTAASIIGGVWIIEIVKYFILCKLEN</sequence>
<accession>A0ABR4NMX5</accession>
<organism evidence="3 4">
    <name type="scientific">Nakaseomyces bracarensis</name>
    <dbReference type="NCBI Taxonomy" id="273131"/>
    <lineage>
        <taxon>Eukaryota</taxon>
        <taxon>Fungi</taxon>
        <taxon>Dikarya</taxon>
        <taxon>Ascomycota</taxon>
        <taxon>Saccharomycotina</taxon>
        <taxon>Saccharomycetes</taxon>
        <taxon>Saccharomycetales</taxon>
        <taxon>Saccharomycetaceae</taxon>
        <taxon>Nakaseomyces</taxon>
    </lineage>
</organism>
<evidence type="ECO:0000313" key="3">
    <source>
        <dbReference type="EMBL" id="KAL3229109.1"/>
    </source>
</evidence>
<evidence type="ECO:0000256" key="2">
    <source>
        <dbReference type="SAM" id="SignalP"/>
    </source>
</evidence>
<comment type="caution">
    <text evidence="3">The sequence shown here is derived from an EMBL/GenBank/DDBJ whole genome shotgun (WGS) entry which is preliminary data.</text>
</comment>
<proteinExistence type="predicted"/>
<evidence type="ECO:0000256" key="1">
    <source>
        <dbReference type="SAM" id="Phobius"/>
    </source>
</evidence>
<evidence type="ECO:0000313" key="4">
    <source>
        <dbReference type="Proteomes" id="UP001623330"/>
    </source>
</evidence>
<gene>
    <name evidence="3" type="ORF">RNJ44_02196</name>
</gene>
<name>A0ABR4NMX5_9SACH</name>
<reference evidence="3 4" key="1">
    <citation type="submission" date="2024-05" db="EMBL/GenBank/DDBJ databases">
        <title>Long read based assembly of the Candida bracarensis genome reveals expanded adhesin content.</title>
        <authorList>
            <person name="Marcet-Houben M."/>
            <person name="Ksiezopolska E."/>
            <person name="Gabaldon T."/>
        </authorList>
    </citation>
    <scope>NUCLEOTIDE SEQUENCE [LARGE SCALE GENOMIC DNA]</scope>
    <source>
        <strain evidence="3 4">CBM6</strain>
    </source>
</reference>
<dbReference type="EMBL" id="JBEVYD010000012">
    <property type="protein sequence ID" value="KAL3229109.1"/>
    <property type="molecule type" value="Genomic_DNA"/>
</dbReference>